<dbReference type="Pfam" id="PF00990">
    <property type="entry name" value="GGDEF"/>
    <property type="match status" value="1"/>
</dbReference>
<evidence type="ECO:0000259" key="3">
    <source>
        <dbReference type="PROSITE" id="PS50885"/>
    </source>
</evidence>
<dbReference type="PROSITE" id="PS50883">
    <property type="entry name" value="EAL"/>
    <property type="match status" value="1"/>
</dbReference>
<dbReference type="SMART" id="SM00267">
    <property type="entry name" value="GGDEF"/>
    <property type="match status" value="1"/>
</dbReference>
<dbReference type="STRING" id="665467.SAMN02982931_00443"/>
<dbReference type="InterPro" id="IPR029787">
    <property type="entry name" value="Nucleotide_cyclase"/>
</dbReference>
<dbReference type="InterPro" id="IPR000160">
    <property type="entry name" value="GGDEF_dom"/>
</dbReference>
<feature type="transmembrane region" description="Helical" evidence="1">
    <location>
        <begin position="57"/>
        <end position="75"/>
    </location>
</feature>
<dbReference type="PANTHER" id="PTHR44757:SF2">
    <property type="entry name" value="BIOFILM ARCHITECTURE MAINTENANCE PROTEIN MBAA"/>
    <property type="match status" value="1"/>
</dbReference>
<dbReference type="AlphaFoldDB" id="A0A1G6ACJ0"/>
<protein>
    <submittedName>
        <fullName evidence="5">Diguanylate cyclase/phosphodiesterase</fullName>
    </submittedName>
</protein>
<dbReference type="PROSITE" id="PS50887">
    <property type="entry name" value="GGDEF"/>
    <property type="match status" value="1"/>
</dbReference>
<dbReference type="PANTHER" id="PTHR44757">
    <property type="entry name" value="DIGUANYLATE CYCLASE DGCP"/>
    <property type="match status" value="1"/>
</dbReference>
<accession>A0A1G6ACJ0</accession>
<evidence type="ECO:0000313" key="5">
    <source>
        <dbReference type="EMBL" id="SDB06036.1"/>
    </source>
</evidence>
<dbReference type="InterPro" id="IPR043128">
    <property type="entry name" value="Rev_trsase/Diguanyl_cyclase"/>
</dbReference>
<dbReference type="InterPro" id="IPR033462">
    <property type="entry name" value="Cache_3-Cache_2"/>
</dbReference>
<reference evidence="5 6" key="1">
    <citation type="submission" date="2016-10" db="EMBL/GenBank/DDBJ databases">
        <authorList>
            <person name="de Groot N.N."/>
        </authorList>
    </citation>
    <scope>NUCLEOTIDE SEQUENCE [LARGE SCALE GENOMIC DNA]</scope>
    <source>
        <strain evidence="5 6">ATCC 35022</strain>
    </source>
</reference>
<dbReference type="InterPro" id="IPR001633">
    <property type="entry name" value="EAL_dom"/>
</dbReference>
<dbReference type="InterPro" id="IPR003660">
    <property type="entry name" value="HAMP_dom"/>
</dbReference>
<keyword evidence="1" id="KW-1133">Transmembrane helix</keyword>
<proteinExistence type="predicted"/>
<sequence length="733" mass="78838">MNTTLGRIRSAFSSLPARATLVLLTFVSIGIVVMGCVGYLKLDEATRDNAEVRIDRAARAAAAITAGTFAGMFLIERDDTGTPLAIRLSPGLDAAFLKTSPKFDALVEEIAATNQGSANVFCLNRETMLFDRFATTLRNPDGSLARNASLGEAHAAYASLLAGRHYTGEVRVLDRFRLAYLTPMLDSGGTVVGALAVDVGWVDDLVRARTELQSDILISTALLLFVVTTIGAYLLYRAFRPLRAIGAFAHRVAIGEVDADVPYLGRKDEIGTLAAGMAQVVSMQNKLEQLAYYDQLTGVFNRSRFLRSLDAIFEAGEPSSAALLVVDIDGFRGVNEAFGHAAGDALVAQVAAALKAELRPGETLSRIGGNEFAIVTEGRTGAGDVEALAAAVLQRMAKPFRLPQAEVQTGCSIGIVLLPANARSTQDAIRNAELALNQAKTGGRGRYCFFTDEMSEAASNRAVTTRALREAIDADELTLHFQPQIRSADFGLFGVEALARWHHATRGDIPPAEFIPIAEESGLIIDLGKVVLNHSCRVARQWLDDGFDFQRISVNVSPTQIRQSDFRAVVVAALEAANLPARYLCLEVTESVFVNHGDRTVLRTVEALRELGVSLSLDDFGTGYSSLGYLNRLPFNQLKIDRSFVTDIDSDEQRKNLLNGMVALGKGLGMQIVAEGAETEAEVVVLCAAGCDAIQGYFFSRPVPVGSLPAEVERVSETARTAFARNGIRLAVS</sequence>
<dbReference type="CDD" id="cd01949">
    <property type="entry name" value="GGDEF"/>
    <property type="match status" value="1"/>
</dbReference>
<dbReference type="PROSITE" id="PS50885">
    <property type="entry name" value="HAMP"/>
    <property type="match status" value="1"/>
</dbReference>
<dbReference type="EMBL" id="FMXQ01000001">
    <property type="protein sequence ID" value="SDB06036.1"/>
    <property type="molecule type" value="Genomic_DNA"/>
</dbReference>
<evidence type="ECO:0000256" key="1">
    <source>
        <dbReference type="SAM" id="Phobius"/>
    </source>
</evidence>
<feature type="domain" description="EAL" evidence="2">
    <location>
        <begin position="461"/>
        <end position="716"/>
    </location>
</feature>
<feature type="domain" description="GGDEF" evidence="4">
    <location>
        <begin position="319"/>
        <end position="452"/>
    </location>
</feature>
<gene>
    <name evidence="5" type="ORF">SAMN02982931_00443</name>
</gene>
<dbReference type="Gene3D" id="3.20.20.450">
    <property type="entry name" value="EAL domain"/>
    <property type="match status" value="1"/>
</dbReference>
<keyword evidence="1" id="KW-0812">Transmembrane</keyword>
<feature type="domain" description="HAMP" evidence="3">
    <location>
        <begin position="236"/>
        <end position="289"/>
    </location>
</feature>
<dbReference type="NCBIfam" id="TIGR00254">
    <property type="entry name" value="GGDEF"/>
    <property type="match status" value="1"/>
</dbReference>
<dbReference type="GO" id="GO:0007165">
    <property type="term" value="P:signal transduction"/>
    <property type="evidence" value="ECO:0007669"/>
    <property type="project" value="InterPro"/>
</dbReference>
<dbReference type="Gene3D" id="3.30.70.270">
    <property type="match status" value="1"/>
</dbReference>
<dbReference type="GO" id="GO:0016020">
    <property type="term" value="C:membrane"/>
    <property type="evidence" value="ECO:0007669"/>
    <property type="project" value="InterPro"/>
</dbReference>
<keyword evidence="6" id="KW-1185">Reference proteome</keyword>
<keyword evidence="1" id="KW-0472">Membrane</keyword>
<dbReference type="CDD" id="cd06225">
    <property type="entry name" value="HAMP"/>
    <property type="match status" value="1"/>
</dbReference>
<evidence type="ECO:0000313" key="6">
    <source>
        <dbReference type="Proteomes" id="UP000199071"/>
    </source>
</evidence>
<dbReference type="Pfam" id="PF00563">
    <property type="entry name" value="EAL"/>
    <property type="match status" value="1"/>
</dbReference>
<dbReference type="Proteomes" id="UP000199071">
    <property type="component" value="Unassembled WGS sequence"/>
</dbReference>
<dbReference type="SUPFAM" id="SSF158472">
    <property type="entry name" value="HAMP domain-like"/>
    <property type="match status" value="1"/>
</dbReference>
<dbReference type="Pfam" id="PF17201">
    <property type="entry name" value="Cache_3-Cache_2"/>
    <property type="match status" value="1"/>
</dbReference>
<dbReference type="SUPFAM" id="SSF141868">
    <property type="entry name" value="EAL domain-like"/>
    <property type="match status" value="1"/>
</dbReference>
<dbReference type="Gene3D" id="6.10.340.10">
    <property type="match status" value="1"/>
</dbReference>
<name>A0A1G6ACJ0_9HYPH</name>
<dbReference type="OrthoDB" id="9814202at2"/>
<evidence type="ECO:0000259" key="2">
    <source>
        <dbReference type="PROSITE" id="PS50883"/>
    </source>
</evidence>
<feature type="transmembrane region" description="Helical" evidence="1">
    <location>
        <begin position="21"/>
        <end position="42"/>
    </location>
</feature>
<feature type="transmembrane region" description="Helical" evidence="1">
    <location>
        <begin position="216"/>
        <end position="236"/>
    </location>
</feature>
<dbReference type="SMART" id="SM00052">
    <property type="entry name" value="EAL"/>
    <property type="match status" value="1"/>
</dbReference>
<dbReference type="CDD" id="cd01948">
    <property type="entry name" value="EAL"/>
    <property type="match status" value="1"/>
</dbReference>
<dbReference type="InterPro" id="IPR052155">
    <property type="entry name" value="Biofilm_reg_signaling"/>
</dbReference>
<dbReference type="SUPFAM" id="SSF55073">
    <property type="entry name" value="Nucleotide cyclase"/>
    <property type="match status" value="1"/>
</dbReference>
<organism evidence="5 6">
    <name type="scientific">Bauldia litoralis</name>
    <dbReference type="NCBI Taxonomy" id="665467"/>
    <lineage>
        <taxon>Bacteria</taxon>
        <taxon>Pseudomonadati</taxon>
        <taxon>Pseudomonadota</taxon>
        <taxon>Alphaproteobacteria</taxon>
        <taxon>Hyphomicrobiales</taxon>
        <taxon>Kaistiaceae</taxon>
        <taxon>Bauldia</taxon>
    </lineage>
</organism>
<evidence type="ECO:0000259" key="4">
    <source>
        <dbReference type="PROSITE" id="PS50887"/>
    </source>
</evidence>
<dbReference type="RefSeq" id="WP_090874563.1">
    <property type="nucleotide sequence ID" value="NZ_FMXQ01000001.1"/>
</dbReference>
<dbReference type="InterPro" id="IPR035919">
    <property type="entry name" value="EAL_sf"/>
</dbReference>